<evidence type="ECO:0008006" key="4">
    <source>
        <dbReference type="Google" id="ProtNLM"/>
    </source>
</evidence>
<gene>
    <name evidence="2" type="ORF">PFISCL1PPCAC_6309</name>
</gene>
<feature type="signal peptide" evidence="1">
    <location>
        <begin position="1"/>
        <end position="18"/>
    </location>
</feature>
<dbReference type="Proteomes" id="UP001432322">
    <property type="component" value="Unassembled WGS sequence"/>
</dbReference>
<evidence type="ECO:0000313" key="2">
    <source>
        <dbReference type="EMBL" id="GMT15012.1"/>
    </source>
</evidence>
<evidence type="ECO:0000256" key="1">
    <source>
        <dbReference type="SAM" id="SignalP"/>
    </source>
</evidence>
<evidence type="ECO:0000313" key="3">
    <source>
        <dbReference type="Proteomes" id="UP001432322"/>
    </source>
</evidence>
<feature type="non-terminal residue" evidence="2">
    <location>
        <position position="1"/>
    </location>
</feature>
<protein>
    <recommendedName>
        <fullName evidence="4">C6 domain-containing protein</fullName>
    </recommendedName>
</protein>
<comment type="caution">
    <text evidence="2">The sequence shown here is derived from an EMBL/GenBank/DDBJ whole genome shotgun (WGS) entry which is preliminary data.</text>
</comment>
<accession>A0AAV5V9U7</accession>
<dbReference type="AlphaFoldDB" id="A0AAV5V9U7"/>
<reference evidence="2" key="1">
    <citation type="submission" date="2023-10" db="EMBL/GenBank/DDBJ databases">
        <title>Genome assembly of Pristionchus species.</title>
        <authorList>
            <person name="Yoshida K."/>
            <person name="Sommer R.J."/>
        </authorList>
    </citation>
    <scope>NUCLEOTIDE SEQUENCE</scope>
    <source>
        <strain evidence="2">RS5133</strain>
    </source>
</reference>
<organism evidence="2 3">
    <name type="scientific">Pristionchus fissidentatus</name>
    <dbReference type="NCBI Taxonomy" id="1538716"/>
    <lineage>
        <taxon>Eukaryota</taxon>
        <taxon>Metazoa</taxon>
        <taxon>Ecdysozoa</taxon>
        <taxon>Nematoda</taxon>
        <taxon>Chromadorea</taxon>
        <taxon>Rhabditida</taxon>
        <taxon>Rhabditina</taxon>
        <taxon>Diplogasteromorpha</taxon>
        <taxon>Diplogasteroidea</taxon>
        <taxon>Neodiplogasteridae</taxon>
        <taxon>Pristionchus</taxon>
    </lineage>
</organism>
<name>A0AAV5V9U7_9BILA</name>
<dbReference type="EMBL" id="BTSY01000002">
    <property type="protein sequence ID" value="GMT15012.1"/>
    <property type="molecule type" value="Genomic_DNA"/>
</dbReference>
<keyword evidence="3" id="KW-1185">Reference proteome</keyword>
<proteinExistence type="predicted"/>
<keyword evidence="1" id="KW-0732">Signal</keyword>
<sequence>LLLSVLCCQILTSSVVLKTPPTATIAGELLEQCSILRRISSQCGDEGILNCEAAPFTNPSTVFIQLFDVNGNKISEVRGTAQQANAALTCDHLTGQYTANGIVVARASCAQLTSTGSEAPDINVVGR</sequence>
<feature type="chain" id="PRO_5043686206" description="C6 domain-containing protein" evidence="1">
    <location>
        <begin position="19"/>
        <end position="127"/>
    </location>
</feature>